<dbReference type="Gene3D" id="2.40.50.140">
    <property type="entry name" value="Nucleic acid-binding proteins"/>
    <property type="match status" value="1"/>
</dbReference>
<dbReference type="PROSITE" id="PS51687">
    <property type="entry name" value="SAM_MT_RNA_M5U"/>
    <property type="match status" value="1"/>
</dbReference>
<protein>
    <submittedName>
        <fullName evidence="7">Putative RNA methyltransferase</fullName>
        <ecNumber evidence="7">2.1.1.-</ecNumber>
    </submittedName>
</protein>
<keyword evidence="8" id="KW-1185">Reference proteome</keyword>
<dbReference type="SUPFAM" id="SSF50249">
    <property type="entry name" value="Nucleic acid-binding proteins"/>
    <property type="match status" value="1"/>
</dbReference>
<gene>
    <name evidence="7" type="ORF">CENDO_06500</name>
</gene>
<dbReference type="KEGG" id="cee:CENDO_06500"/>
<accession>A0A4P7QI72</accession>
<dbReference type="Proteomes" id="UP000296352">
    <property type="component" value="Chromosome"/>
</dbReference>
<keyword evidence="2 4" id="KW-0808">Transferase</keyword>
<evidence type="ECO:0000259" key="6">
    <source>
        <dbReference type="PROSITE" id="PS50926"/>
    </source>
</evidence>
<evidence type="ECO:0000256" key="3">
    <source>
        <dbReference type="ARBA" id="ARBA00022691"/>
    </source>
</evidence>
<proteinExistence type="inferred from homology"/>
<reference evidence="7 8" key="1">
    <citation type="submission" date="2019-04" db="EMBL/GenBank/DDBJ databases">
        <title>Corynebacterium endometrii sp. nov., isolated from the uterus of a cow with endometritis.</title>
        <authorList>
            <person name="Ballas P."/>
            <person name="Ruckert C."/>
            <person name="Wagener K."/>
            <person name="Drillich M."/>
            <person name="Kaempfer P."/>
            <person name="Busse H.-J."/>
            <person name="Ehling-Schulz M."/>
        </authorList>
    </citation>
    <scope>NUCLEOTIDE SEQUENCE [LARGE SCALE GENOMIC DNA]</scope>
    <source>
        <strain evidence="7 8">LMM-1653</strain>
    </source>
</reference>
<comment type="similarity">
    <text evidence="4">Belongs to the class I-like SAM-binding methyltransferase superfamily. RNA M5U methyltransferase family.</text>
</comment>
<dbReference type="GO" id="GO:0070041">
    <property type="term" value="F:rRNA (uridine-C5-)-methyltransferase activity"/>
    <property type="evidence" value="ECO:0007669"/>
    <property type="project" value="TreeGrafter"/>
</dbReference>
<evidence type="ECO:0000313" key="8">
    <source>
        <dbReference type="Proteomes" id="UP000296352"/>
    </source>
</evidence>
<dbReference type="PANTHER" id="PTHR11061:SF30">
    <property type="entry name" value="TRNA (URACIL(54)-C(5))-METHYLTRANSFERASE"/>
    <property type="match status" value="1"/>
</dbReference>
<dbReference type="AlphaFoldDB" id="A0A4P7QI72"/>
<feature type="domain" description="TRAM" evidence="6">
    <location>
        <begin position="4"/>
        <end position="63"/>
    </location>
</feature>
<sequence length="421" mass="44720">MTKQLEKGQSIQIRVDRMAHGGEGIGKAEDGRIVFVRGAAPGDTVTATLTKVKKSMAFAEVASVVEAGEYRTESSCPAADAGAGCCDFSFVVPEKEPELKASVLRDQLGRVAKLEEIPAIHVVDLLPHRHWRTRVRLGVDSQGRAGLRKKGSHELVTDEVCTQLVDGLVDGIVGEGARRFTPGSEVIVVLDSQDKRHVVESRKASRGRRVETITQVIEGSGTVVETADDIDFSFPATAFWQAHGAAPDEYAEIVRRMLAGTVRAGQPPVGWDLYGGVGLFVPALAESLEDAARAVNRGESAPTKVISVDYSPAATAAEQPGLSAYDVEVITNKVEKVADQLIAPTAVVLDPPRTGAGKEVISTVAAAGPARIVHIGCDPATFARDVAYWGAHGYEVNDLVMVNAFPGTSHFETLARLVPAS</sequence>
<dbReference type="Gene3D" id="3.40.50.150">
    <property type="entry name" value="Vaccinia Virus protein VP39"/>
    <property type="match status" value="1"/>
</dbReference>
<evidence type="ECO:0000256" key="2">
    <source>
        <dbReference type="ARBA" id="ARBA00022679"/>
    </source>
</evidence>
<dbReference type="Pfam" id="PF01938">
    <property type="entry name" value="TRAM"/>
    <property type="match status" value="1"/>
</dbReference>
<feature type="active site" evidence="5">
    <location>
        <position position="377"/>
    </location>
</feature>
<dbReference type="GO" id="GO:0070475">
    <property type="term" value="P:rRNA base methylation"/>
    <property type="evidence" value="ECO:0007669"/>
    <property type="project" value="TreeGrafter"/>
</dbReference>
<dbReference type="PANTHER" id="PTHR11061">
    <property type="entry name" value="RNA M5U METHYLTRANSFERASE"/>
    <property type="match status" value="1"/>
</dbReference>
<dbReference type="RefSeq" id="WP_136141295.1">
    <property type="nucleotide sequence ID" value="NZ_CP039247.1"/>
</dbReference>
<evidence type="ECO:0000313" key="7">
    <source>
        <dbReference type="EMBL" id="QCB28574.1"/>
    </source>
</evidence>
<dbReference type="SUPFAM" id="SSF53335">
    <property type="entry name" value="S-adenosyl-L-methionine-dependent methyltransferases"/>
    <property type="match status" value="1"/>
</dbReference>
<organism evidence="7 8">
    <name type="scientific">Corynebacterium endometrii</name>
    <dbReference type="NCBI Taxonomy" id="2488819"/>
    <lineage>
        <taxon>Bacteria</taxon>
        <taxon>Bacillati</taxon>
        <taxon>Actinomycetota</taxon>
        <taxon>Actinomycetes</taxon>
        <taxon>Mycobacteriales</taxon>
        <taxon>Corynebacteriaceae</taxon>
        <taxon>Corynebacterium</taxon>
    </lineage>
</organism>
<keyword evidence="1 4" id="KW-0489">Methyltransferase</keyword>
<keyword evidence="3 4" id="KW-0949">S-adenosyl-L-methionine</keyword>
<dbReference type="InterPro" id="IPR030390">
    <property type="entry name" value="MeTrfase_TrmA_AS"/>
</dbReference>
<feature type="active site" description="Nucleophile" evidence="4">
    <location>
        <position position="377"/>
    </location>
</feature>
<dbReference type="InterPro" id="IPR012340">
    <property type="entry name" value="NA-bd_OB-fold"/>
</dbReference>
<evidence type="ECO:0000256" key="1">
    <source>
        <dbReference type="ARBA" id="ARBA00022603"/>
    </source>
</evidence>
<feature type="binding site" evidence="4">
    <location>
        <position position="274"/>
    </location>
    <ligand>
        <name>S-adenosyl-L-methionine</name>
        <dbReference type="ChEBI" id="CHEBI:59789"/>
    </ligand>
</feature>
<dbReference type="PROSITE" id="PS01230">
    <property type="entry name" value="TRMA_1"/>
    <property type="match status" value="1"/>
</dbReference>
<feature type="binding site" evidence="4">
    <location>
        <position position="350"/>
    </location>
    <ligand>
        <name>S-adenosyl-L-methionine</name>
        <dbReference type="ChEBI" id="CHEBI:59789"/>
    </ligand>
</feature>
<dbReference type="EMBL" id="CP039247">
    <property type="protein sequence ID" value="QCB28574.1"/>
    <property type="molecule type" value="Genomic_DNA"/>
</dbReference>
<dbReference type="EC" id="2.1.1.-" evidence="7"/>
<dbReference type="InterPro" id="IPR029063">
    <property type="entry name" value="SAM-dependent_MTases_sf"/>
</dbReference>
<evidence type="ECO:0000256" key="5">
    <source>
        <dbReference type="PROSITE-ProRule" id="PRU10015"/>
    </source>
</evidence>
<feature type="binding site" evidence="4">
    <location>
        <position position="241"/>
    </location>
    <ligand>
        <name>S-adenosyl-L-methionine</name>
        <dbReference type="ChEBI" id="CHEBI:59789"/>
    </ligand>
</feature>
<dbReference type="InterPro" id="IPR010280">
    <property type="entry name" value="U5_MeTrfase_fam"/>
</dbReference>
<dbReference type="OrthoDB" id="9804590at2"/>
<evidence type="ECO:0000256" key="4">
    <source>
        <dbReference type="PROSITE-ProRule" id="PRU01024"/>
    </source>
</evidence>
<dbReference type="Pfam" id="PF05958">
    <property type="entry name" value="tRNA_U5-meth_tr"/>
    <property type="match status" value="1"/>
</dbReference>
<dbReference type="PROSITE" id="PS50926">
    <property type="entry name" value="TRAM"/>
    <property type="match status" value="1"/>
</dbReference>
<feature type="binding site" evidence="4">
    <location>
        <position position="299"/>
    </location>
    <ligand>
        <name>S-adenosyl-L-methionine</name>
        <dbReference type="ChEBI" id="CHEBI:59789"/>
    </ligand>
</feature>
<name>A0A4P7QI72_9CORY</name>
<dbReference type="InterPro" id="IPR002792">
    <property type="entry name" value="TRAM_dom"/>
</dbReference>